<dbReference type="PANTHER" id="PTHR30249">
    <property type="entry name" value="PUTATIVE SEROTONIN TRANSPORTER"/>
    <property type="match status" value="1"/>
</dbReference>
<keyword evidence="4 5" id="KW-0472">Membrane</keyword>
<accession>H7EMT5</accession>
<organism evidence="6 7">
    <name type="scientific">Treponema saccharophilum DSM 2985</name>
    <dbReference type="NCBI Taxonomy" id="907348"/>
    <lineage>
        <taxon>Bacteria</taxon>
        <taxon>Pseudomonadati</taxon>
        <taxon>Spirochaetota</taxon>
        <taxon>Spirochaetia</taxon>
        <taxon>Spirochaetales</taxon>
        <taxon>Treponemataceae</taxon>
        <taxon>Treponema</taxon>
    </lineage>
</organism>
<reference evidence="6 7" key="1">
    <citation type="submission" date="2011-09" db="EMBL/GenBank/DDBJ databases">
        <title>The draft genome of Treponema saccharophilum DSM 2985.</title>
        <authorList>
            <consortium name="US DOE Joint Genome Institute (JGI-PGF)"/>
            <person name="Lucas S."/>
            <person name="Copeland A."/>
            <person name="Lapidus A."/>
            <person name="Glavina del Rio T."/>
            <person name="Dalin E."/>
            <person name="Tice H."/>
            <person name="Bruce D."/>
            <person name="Goodwin L."/>
            <person name="Pitluck S."/>
            <person name="Peters L."/>
            <person name="Kyrpides N."/>
            <person name="Mavromatis K."/>
            <person name="Ivanova N."/>
            <person name="Markowitz V."/>
            <person name="Cheng J.-F."/>
            <person name="Hugenholtz P."/>
            <person name="Woyke T."/>
            <person name="Wu D."/>
            <person name="Gronow S."/>
            <person name="Wellnitz S."/>
            <person name="Brambilla E."/>
            <person name="Klenk H.-P."/>
            <person name="Eisen J.A."/>
        </authorList>
    </citation>
    <scope>NUCLEOTIDE SEQUENCE [LARGE SCALE GENOMIC DNA]</scope>
    <source>
        <strain evidence="6 7">DSM 2985</strain>
    </source>
</reference>
<dbReference type="PANTHER" id="PTHR30249:SF0">
    <property type="entry name" value="PLASTIDAL GLYCOLATE_GLYCERATE TRANSLOCATOR 1, CHLOROPLASTIC"/>
    <property type="match status" value="1"/>
</dbReference>
<dbReference type="InterPro" id="IPR007300">
    <property type="entry name" value="CidB/LrgB"/>
</dbReference>
<feature type="transmembrane region" description="Helical" evidence="5">
    <location>
        <begin position="65"/>
        <end position="82"/>
    </location>
</feature>
<dbReference type="Pfam" id="PF04172">
    <property type="entry name" value="LrgB"/>
    <property type="match status" value="1"/>
</dbReference>
<dbReference type="STRING" id="907348.TresaDRAFT_0824"/>
<evidence type="ECO:0000256" key="5">
    <source>
        <dbReference type="SAM" id="Phobius"/>
    </source>
</evidence>
<evidence type="ECO:0000256" key="3">
    <source>
        <dbReference type="ARBA" id="ARBA00022989"/>
    </source>
</evidence>
<evidence type="ECO:0000313" key="7">
    <source>
        <dbReference type="Proteomes" id="UP000003571"/>
    </source>
</evidence>
<evidence type="ECO:0000256" key="2">
    <source>
        <dbReference type="ARBA" id="ARBA00022692"/>
    </source>
</evidence>
<gene>
    <name evidence="6" type="ORF">TresaDRAFT_0824</name>
</gene>
<dbReference type="AlphaFoldDB" id="H7EMT5"/>
<keyword evidence="7" id="KW-1185">Reference proteome</keyword>
<dbReference type="EMBL" id="AGRW01000052">
    <property type="protein sequence ID" value="EIC00999.1"/>
    <property type="molecule type" value="Genomic_DNA"/>
</dbReference>
<dbReference type="Proteomes" id="UP000003571">
    <property type="component" value="Unassembled WGS sequence"/>
</dbReference>
<feature type="transmembrane region" description="Helical" evidence="5">
    <location>
        <begin position="7"/>
        <end position="26"/>
    </location>
</feature>
<dbReference type="GO" id="GO:0016020">
    <property type="term" value="C:membrane"/>
    <property type="evidence" value="ECO:0007669"/>
    <property type="project" value="UniProtKB-SubCell"/>
</dbReference>
<feature type="transmembrane region" description="Helical" evidence="5">
    <location>
        <begin position="33"/>
        <end position="53"/>
    </location>
</feature>
<evidence type="ECO:0000256" key="4">
    <source>
        <dbReference type="ARBA" id="ARBA00023136"/>
    </source>
</evidence>
<keyword evidence="2 5" id="KW-0812">Transmembrane</keyword>
<comment type="caution">
    <text evidence="6">The sequence shown here is derived from an EMBL/GenBank/DDBJ whole genome shotgun (WGS) entry which is preliminary data.</text>
</comment>
<dbReference type="RefSeq" id="WP_002705698.1">
    <property type="nucleotide sequence ID" value="NZ_AGRW01000052.1"/>
</dbReference>
<dbReference type="eggNOG" id="COG1346">
    <property type="taxonomic scope" value="Bacteria"/>
</dbReference>
<feature type="transmembrane region" description="Helical" evidence="5">
    <location>
        <begin position="206"/>
        <end position="227"/>
    </location>
</feature>
<evidence type="ECO:0000313" key="6">
    <source>
        <dbReference type="EMBL" id="EIC00999.1"/>
    </source>
</evidence>
<proteinExistence type="predicted"/>
<name>H7EMT5_9SPIR</name>
<comment type="subcellular location">
    <subcellularLocation>
        <location evidence="1">Membrane</location>
        <topology evidence="1">Multi-pass membrane protein</topology>
    </subcellularLocation>
</comment>
<feature type="transmembrane region" description="Helical" evidence="5">
    <location>
        <begin position="94"/>
        <end position="117"/>
    </location>
</feature>
<evidence type="ECO:0000256" key="1">
    <source>
        <dbReference type="ARBA" id="ARBA00004141"/>
    </source>
</evidence>
<sequence>MKEFFESSSYFGLVITLVTYAIGCFLKKKFRLAIFNPLLVSILLSIAFVAFFGIDIGKYNESTDILSYFLTPATVCLAVPLYEQFQKLRDNWLAVVGGILAGTLAHLTMIFVCALAFKIGHTEYVSLLPKSITTAIGIALSEQHGGIVGITVGGICVAGITGNTFCELILRVFRITEPVAKGVAIGTASHALGTSKAIEIGEVEGAMSGLSIAVCGLLTVVLASFFVRLI</sequence>
<keyword evidence="3 5" id="KW-1133">Transmembrane helix</keyword>
<dbReference type="PATRIC" id="fig|907348.3.peg.2241"/>
<protein>
    <submittedName>
        <fullName evidence="6">LrgB family protein</fullName>
    </submittedName>
</protein>
<dbReference type="OrthoDB" id="9811701at2"/>